<protein>
    <recommendedName>
        <fullName evidence="3">Copper amine oxidase</fullName>
    </recommendedName>
</protein>
<organism evidence="1 2">
    <name type="scientific">Lysinibacillus xylanilyticus</name>
    <dbReference type="NCBI Taxonomy" id="582475"/>
    <lineage>
        <taxon>Bacteria</taxon>
        <taxon>Bacillati</taxon>
        <taxon>Bacillota</taxon>
        <taxon>Bacilli</taxon>
        <taxon>Bacillales</taxon>
        <taxon>Bacillaceae</taxon>
        <taxon>Lysinibacillus</taxon>
    </lineage>
</organism>
<keyword evidence="2" id="KW-1185">Reference proteome</keyword>
<dbReference type="Proteomes" id="UP001558534">
    <property type="component" value="Unassembled WGS sequence"/>
</dbReference>
<sequence>MKKLFIAFLAAFVFAVVNPTKSEAKVMYDGAEIVKGQTGKMTFSKDVKVYKKNDNGQFESMLVKKGNYFRVYNIEKYNGQTYYWMSSGYRVQATDLTVFMAIPFEQRVQFYDNPAYMWINRDKPFYSFYIEHDSLGTHAHSYYTYLNLWGDFKIEQGELVNTYDLNFVGGGIERKKIDPTDIQIIEPQPVNKDTLFIVTKDTVQHIKPYLINNNDYYQRIAGQLKAGTVLKSEGFKIGNYYAVNLAEPQPEFYTRTFFIPQSYVIEKATLEN</sequence>
<gene>
    <name evidence="1" type="ORF">AB1300_02360</name>
</gene>
<dbReference type="RefSeq" id="WP_368634991.1">
    <property type="nucleotide sequence ID" value="NZ_JBFRHK010000001.1"/>
</dbReference>
<evidence type="ECO:0008006" key="3">
    <source>
        <dbReference type="Google" id="ProtNLM"/>
    </source>
</evidence>
<reference evidence="1 2" key="1">
    <citation type="submission" date="2024-07" db="EMBL/GenBank/DDBJ databases">
        <title>Characterization of a bacterium isolated from hydrolysated instant sea cucumber by whole-genome sequencing and metabolomics.</title>
        <authorList>
            <person name="Luo X."/>
            <person name="Zhang Z."/>
            <person name="Zheng Z."/>
            <person name="Zhang W."/>
            <person name="Ming T."/>
            <person name="Jiao L."/>
            <person name="Su X."/>
            <person name="Kong F."/>
            <person name="Xu J."/>
        </authorList>
    </citation>
    <scope>NUCLEOTIDE SEQUENCE [LARGE SCALE GENOMIC DNA]</scope>
    <source>
        <strain evidence="1 2">XL-2024</strain>
    </source>
</reference>
<evidence type="ECO:0000313" key="2">
    <source>
        <dbReference type="Proteomes" id="UP001558534"/>
    </source>
</evidence>
<accession>A0ABV3VST8</accession>
<comment type="caution">
    <text evidence="1">The sequence shown here is derived from an EMBL/GenBank/DDBJ whole genome shotgun (WGS) entry which is preliminary data.</text>
</comment>
<proteinExistence type="predicted"/>
<name>A0ABV3VST8_9BACI</name>
<evidence type="ECO:0000313" key="1">
    <source>
        <dbReference type="EMBL" id="MEX3743973.1"/>
    </source>
</evidence>
<dbReference type="EMBL" id="JBFRHK010000001">
    <property type="protein sequence ID" value="MEX3743973.1"/>
    <property type="molecule type" value="Genomic_DNA"/>
</dbReference>